<comment type="subunit">
    <text evidence="11">NDH-1 is composed of 14 different subunits. Subunits NuoA, H, J, K, L, M, N constitute the membrane sector of the complex.</text>
</comment>
<comment type="subcellular location">
    <subcellularLocation>
        <location evidence="11 12">Cell membrane</location>
        <topology evidence="11 12">Multi-pass membrane protein</topology>
    </subcellularLocation>
    <subcellularLocation>
        <location evidence="1">Membrane</location>
        <topology evidence="1">Multi-pass membrane protein</topology>
    </subcellularLocation>
</comment>
<dbReference type="GO" id="GO:0005886">
    <property type="term" value="C:plasma membrane"/>
    <property type="evidence" value="ECO:0007669"/>
    <property type="project" value="UniProtKB-SubCell"/>
</dbReference>
<dbReference type="FunFam" id="1.20.58.1610:FF:000004">
    <property type="entry name" value="NADH-quinone oxidoreductase subunit A"/>
    <property type="match status" value="1"/>
</dbReference>
<gene>
    <name evidence="11 13" type="primary">nuoA</name>
    <name evidence="13" type="ORF">AAW51_1736</name>
</gene>
<feature type="transmembrane region" description="Helical" evidence="11">
    <location>
        <begin position="61"/>
        <end position="82"/>
    </location>
</feature>
<dbReference type="RefSeq" id="WP_047194287.1">
    <property type="nucleotide sequence ID" value="NZ_CP011371.1"/>
</dbReference>
<feature type="transmembrane region" description="Helical" evidence="11">
    <location>
        <begin position="88"/>
        <end position="109"/>
    </location>
</feature>
<dbReference type="EMBL" id="CP011371">
    <property type="protein sequence ID" value="AKJ28427.1"/>
    <property type="molecule type" value="Genomic_DNA"/>
</dbReference>
<dbReference type="KEGG" id="pbh:AAW51_1736"/>
<evidence type="ECO:0000256" key="9">
    <source>
        <dbReference type="ARBA" id="ARBA00023075"/>
    </source>
</evidence>
<dbReference type="GO" id="GO:0030964">
    <property type="term" value="C:NADH dehydrogenase complex"/>
    <property type="evidence" value="ECO:0007669"/>
    <property type="project" value="TreeGrafter"/>
</dbReference>
<name>A0A0G3BGI7_9BURK</name>
<evidence type="ECO:0000256" key="6">
    <source>
        <dbReference type="ARBA" id="ARBA00022967"/>
    </source>
</evidence>
<evidence type="ECO:0000313" key="14">
    <source>
        <dbReference type="Proteomes" id="UP000035352"/>
    </source>
</evidence>
<dbReference type="Proteomes" id="UP000035352">
    <property type="component" value="Chromosome"/>
</dbReference>
<evidence type="ECO:0000256" key="5">
    <source>
        <dbReference type="ARBA" id="ARBA00022719"/>
    </source>
</evidence>
<dbReference type="PATRIC" id="fig|413882.6.peg.1825"/>
<accession>A0A0G3BGI7</accession>
<evidence type="ECO:0000256" key="12">
    <source>
        <dbReference type="RuleBase" id="RU003639"/>
    </source>
</evidence>
<proteinExistence type="inferred from homology"/>
<dbReference type="STRING" id="413882.AAW51_1736"/>
<evidence type="ECO:0000256" key="11">
    <source>
        <dbReference type="HAMAP-Rule" id="MF_01394"/>
    </source>
</evidence>
<keyword evidence="6 11" id="KW-1278">Translocase</keyword>
<dbReference type="PANTHER" id="PTHR11058:SF9">
    <property type="entry name" value="NADH-UBIQUINONE OXIDOREDUCTASE CHAIN 3"/>
    <property type="match status" value="1"/>
</dbReference>
<evidence type="ECO:0000256" key="8">
    <source>
        <dbReference type="ARBA" id="ARBA00023027"/>
    </source>
</evidence>
<dbReference type="HAMAP" id="MF_01394">
    <property type="entry name" value="NDH1_NuoA"/>
    <property type="match status" value="1"/>
</dbReference>
<dbReference type="EC" id="7.1.1.-" evidence="11"/>
<dbReference type="GO" id="GO:0008137">
    <property type="term" value="F:NADH dehydrogenase (ubiquinone) activity"/>
    <property type="evidence" value="ECO:0007669"/>
    <property type="project" value="InterPro"/>
</dbReference>
<protein>
    <recommendedName>
        <fullName evidence="11">NADH-quinone oxidoreductase subunit A</fullName>
        <ecNumber evidence="11">7.1.1.-</ecNumber>
    </recommendedName>
    <alternativeName>
        <fullName evidence="11">NADH dehydrogenase I subunit A</fullName>
    </alternativeName>
    <alternativeName>
        <fullName evidence="11">NDH-1 subunit A</fullName>
    </alternativeName>
    <alternativeName>
        <fullName evidence="11">NUO1</fullName>
    </alternativeName>
</protein>
<keyword evidence="10 11" id="KW-0472">Membrane</keyword>
<feature type="transmembrane region" description="Helical" evidence="11">
    <location>
        <begin position="6"/>
        <end position="30"/>
    </location>
</feature>
<sequence>MSLDQYLPVILFILVGIAVGVAPQVLGFLLGPRRPDAAKNSPYECGFEAFEDARMKFDVRYYLVAILFILFDLEIAFLFPWAVALRDIGQPGFLAMMIFLGILVVGFVYEWKKGALDWE</sequence>
<dbReference type="OrthoDB" id="9791970at2"/>
<dbReference type="Gene3D" id="1.20.58.1610">
    <property type="entry name" value="NADH:ubiquinone/plastoquinone oxidoreductase, chain 3"/>
    <property type="match status" value="1"/>
</dbReference>
<keyword evidence="14" id="KW-1185">Reference proteome</keyword>
<keyword evidence="8 11" id="KW-0520">NAD</keyword>
<dbReference type="GO" id="GO:0048038">
    <property type="term" value="F:quinone binding"/>
    <property type="evidence" value="ECO:0007669"/>
    <property type="project" value="UniProtKB-KW"/>
</dbReference>
<evidence type="ECO:0000256" key="1">
    <source>
        <dbReference type="ARBA" id="ARBA00004141"/>
    </source>
</evidence>
<dbReference type="PANTHER" id="PTHR11058">
    <property type="entry name" value="NADH-UBIQUINONE OXIDOREDUCTASE CHAIN 3"/>
    <property type="match status" value="1"/>
</dbReference>
<dbReference type="InterPro" id="IPR000440">
    <property type="entry name" value="NADH_UbQ/plastoQ_OxRdtase_su3"/>
</dbReference>
<reference evidence="13 14" key="1">
    <citation type="submission" date="2015-05" db="EMBL/GenBank/DDBJ databases">
        <authorList>
            <person name="Tang B."/>
            <person name="Yu Y."/>
        </authorList>
    </citation>
    <scope>NUCLEOTIDE SEQUENCE [LARGE SCALE GENOMIC DNA]</scope>
    <source>
        <strain evidence="13 14">DSM 7029</strain>
    </source>
</reference>
<dbReference type="AlphaFoldDB" id="A0A0G3BGI7"/>
<keyword evidence="7 11" id="KW-1133">Transmembrane helix</keyword>
<dbReference type="Pfam" id="PF00507">
    <property type="entry name" value="Oxidored_q4"/>
    <property type="match status" value="1"/>
</dbReference>
<dbReference type="InterPro" id="IPR038430">
    <property type="entry name" value="NDAH_ubi_oxred_su3_sf"/>
</dbReference>
<keyword evidence="9 11" id="KW-0830">Ubiquinone</keyword>
<evidence type="ECO:0000256" key="4">
    <source>
        <dbReference type="ARBA" id="ARBA00022692"/>
    </source>
</evidence>
<keyword evidence="11" id="KW-1003">Cell membrane</keyword>
<evidence type="ECO:0000256" key="2">
    <source>
        <dbReference type="ARBA" id="ARBA00008472"/>
    </source>
</evidence>
<evidence type="ECO:0000313" key="13">
    <source>
        <dbReference type="EMBL" id="AKJ28427.1"/>
    </source>
</evidence>
<evidence type="ECO:0000256" key="7">
    <source>
        <dbReference type="ARBA" id="ARBA00022989"/>
    </source>
</evidence>
<evidence type="ECO:0000256" key="3">
    <source>
        <dbReference type="ARBA" id="ARBA00022448"/>
    </source>
</evidence>
<keyword evidence="3 11" id="KW-0813">Transport</keyword>
<comment type="similarity">
    <text evidence="2 11 12">Belongs to the complex I subunit 3 family.</text>
</comment>
<dbReference type="InterPro" id="IPR023043">
    <property type="entry name" value="NAD(P)H_OxRDtase_bac/plastid"/>
</dbReference>
<keyword evidence="5 11" id="KW-0874">Quinone</keyword>
<comment type="catalytic activity">
    <reaction evidence="11 12">
        <text>a quinone + NADH + 5 H(+)(in) = a quinol + NAD(+) + 4 H(+)(out)</text>
        <dbReference type="Rhea" id="RHEA:57888"/>
        <dbReference type="ChEBI" id="CHEBI:15378"/>
        <dbReference type="ChEBI" id="CHEBI:24646"/>
        <dbReference type="ChEBI" id="CHEBI:57540"/>
        <dbReference type="ChEBI" id="CHEBI:57945"/>
        <dbReference type="ChEBI" id="CHEBI:132124"/>
    </reaction>
</comment>
<dbReference type="GO" id="GO:0050136">
    <property type="term" value="F:NADH dehydrogenase (quinone) (non-electrogenic) activity"/>
    <property type="evidence" value="ECO:0007669"/>
    <property type="project" value="UniProtKB-UniRule"/>
</dbReference>
<comment type="function">
    <text evidence="11">NDH-1 shuttles electrons from NADH, via FMN and iron-sulfur (Fe-S) centers, to quinones in the respiratory chain. The immediate electron acceptor for the enzyme in this species is believed to be ubiquinone. Couples the redox reaction to proton translocation (for every two electrons transferred, four hydrogen ions are translocated across the cytoplasmic membrane), and thus conserves the redox energy in a proton gradient.</text>
</comment>
<keyword evidence="4 11" id="KW-0812">Transmembrane</keyword>
<organism evidence="13 14">
    <name type="scientific">Caldimonas brevitalea</name>
    <dbReference type="NCBI Taxonomy" id="413882"/>
    <lineage>
        <taxon>Bacteria</taxon>
        <taxon>Pseudomonadati</taxon>
        <taxon>Pseudomonadota</taxon>
        <taxon>Betaproteobacteria</taxon>
        <taxon>Burkholderiales</taxon>
        <taxon>Sphaerotilaceae</taxon>
        <taxon>Caldimonas</taxon>
    </lineage>
</organism>
<evidence type="ECO:0000256" key="10">
    <source>
        <dbReference type="ARBA" id="ARBA00023136"/>
    </source>
</evidence>